<proteinExistence type="predicted"/>
<reference evidence="1" key="1">
    <citation type="submission" date="2021-06" db="EMBL/GenBank/DDBJ databases">
        <authorList>
            <person name="Kallberg Y."/>
            <person name="Tangrot J."/>
            <person name="Rosling A."/>
        </authorList>
    </citation>
    <scope>NUCLEOTIDE SEQUENCE</scope>
    <source>
        <strain evidence="1">IL203A</strain>
    </source>
</reference>
<evidence type="ECO:0000313" key="1">
    <source>
        <dbReference type="EMBL" id="CAG8670290.1"/>
    </source>
</evidence>
<dbReference type="Proteomes" id="UP000789702">
    <property type="component" value="Unassembled WGS sequence"/>
</dbReference>
<name>A0ACA9NVK2_9GLOM</name>
<gene>
    <name evidence="1" type="ORF">DHETER_LOCUS10154</name>
</gene>
<evidence type="ECO:0000313" key="2">
    <source>
        <dbReference type="Proteomes" id="UP000789702"/>
    </source>
</evidence>
<feature type="non-terminal residue" evidence="1">
    <location>
        <position position="1"/>
    </location>
</feature>
<accession>A0ACA9NVK2</accession>
<keyword evidence="2" id="KW-1185">Reference proteome</keyword>
<protein>
    <submittedName>
        <fullName evidence="1">3599_t:CDS:1</fullName>
    </submittedName>
</protein>
<dbReference type="EMBL" id="CAJVPU010019182">
    <property type="protein sequence ID" value="CAG8670290.1"/>
    <property type="molecule type" value="Genomic_DNA"/>
</dbReference>
<organism evidence="1 2">
    <name type="scientific">Dentiscutata heterogama</name>
    <dbReference type="NCBI Taxonomy" id="1316150"/>
    <lineage>
        <taxon>Eukaryota</taxon>
        <taxon>Fungi</taxon>
        <taxon>Fungi incertae sedis</taxon>
        <taxon>Mucoromycota</taxon>
        <taxon>Glomeromycotina</taxon>
        <taxon>Glomeromycetes</taxon>
        <taxon>Diversisporales</taxon>
        <taxon>Gigasporaceae</taxon>
        <taxon>Dentiscutata</taxon>
    </lineage>
</organism>
<sequence length="188" mass="21083">TLQEKTELKDVFKDTVNVTAQAEAYRAYITAPAVPTKSSGADVQERHNDKVDEELIEASKEKKRKDEDNVTAMTSMPPTKRITYESLYSPSPSEVEELSSLATDSVFNDDNYEKDVPQLFDNYSEENEKSIMEDQNNVISSLCAISTISITNEMEVKSTCNDNDEESSLSPSNQELEDTEMISPDNCK</sequence>
<comment type="caution">
    <text evidence="1">The sequence shown here is derived from an EMBL/GenBank/DDBJ whole genome shotgun (WGS) entry which is preliminary data.</text>
</comment>